<dbReference type="Proteomes" id="UP001465976">
    <property type="component" value="Unassembled WGS sequence"/>
</dbReference>
<name>A0ABR3EW32_9AGAR</name>
<proteinExistence type="predicted"/>
<evidence type="ECO:0000313" key="1">
    <source>
        <dbReference type="EMBL" id="KAL0567116.1"/>
    </source>
</evidence>
<comment type="caution">
    <text evidence="1">The sequence shown here is derived from an EMBL/GenBank/DDBJ whole genome shotgun (WGS) entry which is preliminary data.</text>
</comment>
<organism evidence="1 2">
    <name type="scientific">Marasmius crinis-equi</name>
    <dbReference type="NCBI Taxonomy" id="585013"/>
    <lineage>
        <taxon>Eukaryota</taxon>
        <taxon>Fungi</taxon>
        <taxon>Dikarya</taxon>
        <taxon>Basidiomycota</taxon>
        <taxon>Agaricomycotina</taxon>
        <taxon>Agaricomycetes</taxon>
        <taxon>Agaricomycetidae</taxon>
        <taxon>Agaricales</taxon>
        <taxon>Marasmiineae</taxon>
        <taxon>Marasmiaceae</taxon>
        <taxon>Marasmius</taxon>
    </lineage>
</organism>
<gene>
    <name evidence="1" type="ORF">V5O48_014874</name>
</gene>
<keyword evidence="2" id="KW-1185">Reference proteome</keyword>
<reference evidence="1 2" key="1">
    <citation type="submission" date="2024-02" db="EMBL/GenBank/DDBJ databases">
        <title>A draft genome for the cacao thread blight pathogen Marasmius crinis-equi.</title>
        <authorList>
            <person name="Cohen S.P."/>
            <person name="Baruah I.K."/>
            <person name="Amoako-Attah I."/>
            <person name="Bukari Y."/>
            <person name="Meinhardt L.W."/>
            <person name="Bailey B.A."/>
        </authorList>
    </citation>
    <scope>NUCLEOTIDE SEQUENCE [LARGE SCALE GENOMIC DNA]</scope>
    <source>
        <strain evidence="1 2">GH-76</strain>
    </source>
</reference>
<protein>
    <submittedName>
        <fullName evidence="1">Uncharacterized protein</fullName>
    </submittedName>
</protein>
<sequence length="168" mass="19165">MGTHLREISVTLAPSPIERSFEDFTDALARAFLVARHTPAAWTSAFREEEYDGFHDTTGVRLHPPSGPTFLPRKGNMVESRRMLAACLLRWYEVWGLSLPEGVRRARLSGDILRTIMANASMLQADDRIGRKEGEKPFPYRTYDWREVMTRDLAASNWTRWIHGGMAG</sequence>
<dbReference type="EMBL" id="JBAHYK010001671">
    <property type="protein sequence ID" value="KAL0567116.1"/>
    <property type="molecule type" value="Genomic_DNA"/>
</dbReference>
<accession>A0ABR3EW32</accession>
<evidence type="ECO:0000313" key="2">
    <source>
        <dbReference type="Proteomes" id="UP001465976"/>
    </source>
</evidence>